<evidence type="ECO:0000313" key="2">
    <source>
        <dbReference type="Proteomes" id="UP000252405"/>
    </source>
</evidence>
<proteinExistence type="predicted"/>
<protein>
    <submittedName>
        <fullName evidence="1">Uncharacterized protein</fullName>
    </submittedName>
</protein>
<evidence type="ECO:0000313" key="1">
    <source>
        <dbReference type="EMBL" id="RCV89520.1"/>
    </source>
</evidence>
<dbReference type="EMBL" id="QPII01000006">
    <property type="protein sequence ID" value="RCV89520.1"/>
    <property type="molecule type" value="Genomic_DNA"/>
</dbReference>
<reference evidence="1 2" key="1">
    <citation type="submission" date="2018-07" db="EMBL/GenBank/DDBJ databases">
        <title>Halomonas montanilacus sp. nov., isolated from Lake Pengyan on Tibetan Plateau.</title>
        <authorList>
            <person name="Lu H."/>
            <person name="Xing P."/>
            <person name="Wu Q."/>
        </authorList>
    </citation>
    <scope>NUCLEOTIDE SEQUENCE [LARGE SCALE GENOMIC DNA]</scope>
    <source>
        <strain evidence="1 2">PYC7W</strain>
    </source>
</reference>
<sequence>MTTLRFNTIWDQPLVSRRDTSEATVDAETDKASPTERFLTIWDSPRPPRAKAAASKRARRRLAKFYM</sequence>
<keyword evidence="2" id="KW-1185">Reference proteome</keyword>
<comment type="caution">
    <text evidence="1">The sequence shown here is derived from an EMBL/GenBank/DDBJ whole genome shotgun (WGS) entry which is preliminary data.</text>
</comment>
<dbReference type="AlphaFoldDB" id="A0A368TXR2"/>
<dbReference type="RefSeq" id="WP_114478997.1">
    <property type="nucleotide sequence ID" value="NZ_QPII01000006.1"/>
</dbReference>
<dbReference type="Proteomes" id="UP000252405">
    <property type="component" value="Unassembled WGS sequence"/>
</dbReference>
<organism evidence="1 2">
    <name type="scientific">Billgrantia montanilacus</name>
    <dbReference type="NCBI Taxonomy" id="2282305"/>
    <lineage>
        <taxon>Bacteria</taxon>
        <taxon>Pseudomonadati</taxon>
        <taxon>Pseudomonadota</taxon>
        <taxon>Gammaproteobacteria</taxon>
        <taxon>Oceanospirillales</taxon>
        <taxon>Halomonadaceae</taxon>
        <taxon>Billgrantia</taxon>
    </lineage>
</organism>
<gene>
    <name evidence="1" type="ORF">DU505_10840</name>
</gene>
<dbReference type="OrthoDB" id="6173939at2"/>
<name>A0A368TXR2_9GAMM</name>
<accession>A0A368TXR2</accession>